<accession>A0A1H9F6Y0</accession>
<reference evidence="3 4" key="1">
    <citation type="submission" date="2016-10" db="EMBL/GenBank/DDBJ databases">
        <authorList>
            <person name="de Groot N.N."/>
        </authorList>
    </citation>
    <scope>NUCLEOTIDE SEQUENCE [LARGE SCALE GENOMIC DNA]</scope>
    <source>
        <strain evidence="3 4">CGMCC 4.3519</strain>
    </source>
</reference>
<dbReference type="Proteomes" id="UP000199055">
    <property type="component" value="Unassembled WGS sequence"/>
</dbReference>
<feature type="domain" description="DUF1266" evidence="2">
    <location>
        <begin position="210"/>
        <end position="415"/>
    </location>
</feature>
<evidence type="ECO:0000313" key="3">
    <source>
        <dbReference type="EMBL" id="SEQ33617.1"/>
    </source>
</evidence>
<dbReference type="AlphaFoldDB" id="A0A1H9F6Y0"/>
<name>A0A1H9F6Y0_9ACTN</name>
<evidence type="ECO:0000256" key="1">
    <source>
        <dbReference type="SAM" id="MobiDB-lite"/>
    </source>
</evidence>
<sequence>MDTWSGTAAGKTAAGEIRGGPAHIPWQPPTDVEQRLYEARTRGDWSAYLEVLAGARLFHAVPRSWADANPGFFTFFPYWDPRARRHCVAVLTEGMLPCPAPDPVFLERPLKGYAEWWPDSGRWLAVNPGSPCEAYFAATPEHRRTWAEHAARVPRNAGRGTLRTLRVGGVRQGPVARGLACGALLCVSNGSLWNAMGWHGTGYAGERERLADWWGITTREEWASAQQRLLRGEASDPAWEFVLEVRRAIAREYGGPVGIDHWRRIVDRFVRARAGQAAAAPGADRPDPEAETRRLQRLIGRIVRYEARFRADGLLAGNGYVTSVLAWDYGRASKMARWGLGARFCDVAEAEQAVVRAGRVSQVAYDSWESFSAGYVLGRCLHFDEEEFGDWYQEMLAAHRVLTTDPAGPWRTIPWK</sequence>
<dbReference type="STRING" id="403935.SAMN05216481_10696"/>
<proteinExistence type="predicted"/>
<keyword evidence="4" id="KW-1185">Reference proteome</keyword>
<gene>
    <name evidence="3" type="ORF">SAMN05216481_10696</name>
</gene>
<dbReference type="EMBL" id="FOET01000006">
    <property type="protein sequence ID" value="SEQ33617.1"/>
    <property type="molecule type" value="Genomic_DNA"/>
</dbReference>
<protein>
    <recommendedName>
        <fullName evidence="2">DUF1266 domain-containing protein</fullName>
    </recommendedName>
</protein>
<evidence type="ECO:0000313" key="4">
    <source>
        <dbReference type="Proteomes" id="UP000199055"/>
    </source>
</evidence>
<organism evidence="3 4">
    <name type="scientific">Streptomyces radiopugnans</name>
    <dbReference type="NCBI Taxonomy" id="403935"/>
    <lineage>
        <taxon>Bacteria</taxon>
        <taxon>Bacillati</taxon>
        <taxon>Actinomycetota</taxon>
        <taxon>Actinomycetes</taxon>
        <taxon>Kitasatosporales</taxon>
        <taxon>Streptomycetaceae</taxon>
        <taxon>Streptomyces</taxon>
    </lineage>
</organism>
<dbReference type="RefSeq" id="WP_093659398.1">
    <property type="nucleotide sequence ID" value="NZ_FOET01000006.1"/>
</dbReference>
<dbReference type="Pfam" id="PF06889">
    <property type="entry name" value="DUF1266"/>
    <property type="match status" value="1"/>
</dbReference>
<dbReference type="InterPro" id="IPR009677">
    <property type="entry name" value="DUF1266"/>
</dbReference>
<feature type="region of interest" description="Disordered" evidence="1">
    <location>
        <begin position="1"/>
        <end position="25"/>
    </location>
</feature>
<evidence type="ECO:0000259" key="2">
    <source>
        <dbReference type="Pfam" id="PF06889"/>
    </source>
</evidence>